<sequence>MSFNRKKKKKKSIPTNVLINSVLNPKSFIGIKKDVKAHKFYQFLINATDEEFDRAIDNILNDQEVYSVLSQHSSKVSDILAKNFIDHQLFTTYRSLRLYRAILSKKIDELSYFQFRKVEAEGLFVRGLYEQTLSLIQEIDEKSGPSFWSINMRFAIYAASKKYSKIDEYLEWLKNENKDSIFQEIVRVIAWKSQSFDSDLIVESMVRRPNKEFIEGGALDIAAFYSLLLLPYPLFNDVNLGYSLKWLQQLTLIDTYESLIKIASCILQDDHVEEVIKVELKNIFELFKDVNCPRLNNIILSLNGENAIELSPIVDIEIDEYTKGNYDSVINSLEKNFKNDKNLITKINIYAKSYVHLGTFPNNLPSFLNDVIQNLIKIYSLVDSNQSVSMIKNLAIKYSSLELSEHLVISIDKSAPFFFDEDSKKKIRRTSAYLSLPLTPLSCNLESRPALYLPRSNDNIAEHLALKKKAISSLLSDDPESLDYIESFYNQTQIVKDAIELKVEYFLRTKDIDGLIEYSSKELIENPNSSLCLPLNTIIDYIDSNCIYTLDSVICAYYYNHFSDDDESSILNEVFEEFIISLGIQRPSELIKKDLNKKELFLLNDISKLDVMDYLGCFEDNNDLKIERINILNKLVENKYLSQLDIDRECKEIVDDILIDSEAAKFNDSKIFVDTKFIFEKRKDDIISILNQFTSQQNTLEPNVESLSKIESMTVPKGNKNDLVTRLISLLLVEFMNNKEVGLDKNLSSEIRHGFFSNLMCSKLQNRNLITELNEKGNYSSNEYWLDYYSMINSPIINSIDELMIKFSSEFNSLTEVAEEWMKTSLNGDEIDRIFVVSFNIDEFERVRRFIETNKDPSEVSELIFGIFNTKLTDCMSALKAKLNEDFAVRVDELFSNLIDEINERKQGTSLSDLFREIRLANTEVKEDIRTVCEWFSFKKNVEFKSFEIEKSILLAERCFKQINNCDMKINITKKSEITIEGRHLYALVFTFINCFNNSYKYSENNSDIDIIIDQSGTDSFSIKAKNTISYEAKRRLDSGILDKVRTNLANMENDELLTKEGGSGLYKSLHGLRMASERYNLLPSFSNDTFCVELAYE</sequence>
<accession>A0AAW3IR00</accession>
<evidence type="ECO:0000313" key="2">
    <source>
        <dbReference type="Proteomes" id="UP000037697"/>
    </source>
</evidence>
<reference evidence="1 2" key="1">
    <citation type="submission" date="2015-07" db="EMBL/GenBank/DDBJ databases">
        <title>Foodborne Vibrio parahaemolyticus Isolates.</title>
        <authorList>
            <person name="Ronholm J."/>
            <person name="Petronella N."/>
            <person name="Kenwell R."/>
            <person name="Banerjee S."/>
        </authorList>
    </citation>
    <scope>NUCLEOTIDE SEQUENCE [LARGE SCALE GENOMIC DNA]</scope>
    <source>
        <strain evidence="1 2">HS-06-05</strain>
    </source>
</reference>
<protein>
    <recommendedName>
        <fullName evidence="3">ATP-binding protein</fullName>
    </recommendedName>
</protein>
<organism evidence="1 2">
    <name type="scientific">Vibrio parahaemolyticus</name>
    <dbReference type="NCBI Taxonomy" id="670"/>
    <lineage>
        <taxon>Bacteria</taxon>
        <taxon>Pseudomonadati</taxon>
        <taxon>Pseudomonadota</taxon>
        <taxon>Gammaproteobacteria</taxon>
        <taxon>Vibrionales</taxon>
        <taxon>Vibrionaceae</taxon>
        <taxon>Vibrio</taxon>
    </lineage>
</organism>
<dbReference type="AlphaFoldDB" id="A0AAW3IR00"/>
<dbReference type="Proteomes" id="UP000037697">
    <property type="component" value="Unassembled WGS sequence"/>
</dbReference>
<dbReference type="EMBL" id="LIRS01000098">
    <property type="protein sequence ID" value="KOY28442.1"/>
    <property type="molecule type" value="Genomic_DNA"/>
</dbReference>
<gene>
    <name evidence="1" type="ORF">ACX05_18600</name>
</gene>
<name>A0AAW3IR00_VIBPH</name>
<comment type="caution">
    <text evidence="1">The sequence shown here is derived from an EMBL/GenBank/DDBJ whole genome shotgun (WGS) entry which is preliminary data.</text>
</comment>
<evidence type="ECO:0008006" key="3">
    <source>
        <dbReference type="Google" id="ProtNLM"/>
    </source>
</evidence>
<evidence type="ECO:0000313" key="1">
    <source>
        <dbReference type="EMBL" id="KOY28442.1"/>
    </source>
</evidence>
<proteinExistence type="predicted"/>